<accession>A0A4V6XVR1</accession>
<proteinExistence type="predicted"/>
<dbReference type="Proteomes" id="UP000298663">
    <property type="component" value="Unassembled WGS sequence"/>
</dbReference>
<gene>
    <name evidence="2" type="ORF">L596_024661</name>
</gene>
<name>A0A4V6XVR1_STECR</name>
<keyword evidence="3" id="KW-1185">Reference proteome</keyword>
<reference evidence="2 3" key="2">
    <citation type="journal article" date="2019" name="G3 (Bethesda)">
        <title>Hybrid Assembly of the Genome of the Entomopathogenic Nematode Steinernema carpocapsae Identifies the X-Chromosome.</title>
        <authorList>
            <person name="Serra L."/>
            <person name="Macchietto M."/>
            <person name="Macias-Munoz A."/>
            <person name="McGill C.J."/>
            <person name="Rodriguez I.M."/>
            <person name="Rodriguez B."/>
            <person name="Murad R."/>
            <person name="Mortazavi A."/>
        </authorList>
    </citation>
    <scope>NUCLEOTIDE SEQUENCE [LARGE SCALE GENOMIC DNA]</scope>
    <source>
        <strain evidence="2 3">ALL</strain>
    </source>
</reference>
<comment type="caution">
    <text evidence="2">The sequence shown here is derived from an EMBL/GenBank/DDBJ whole genome shotgun (WGS) entry which is preliminary data.</text>
</comment>
<feature type="region of interest" description="Disordered" evidence="1">
    <location>
        <begin position="1"/>
        <end position="26"/>
    </location>
</feature>
<dbReference type="EMBL" id="AZBU02000009">
    <property type="protein sequence ID" value="TKR64065.1"/>
    <property type="molecule type" value="Genomic_DNA"/>
</dbReference>
<protein>
    <submittedName>
        <fullName evidence="2">Uncharacterized protein</fullName>
    </submittedName>
</protein>
<evidence type="ECO:0000256" key="1">
    <source>
        <dbReference type="SAM" id="MobiDB-lite"/>
    </source>
</evidence>
<evidence type="ECO:0000313" key="2">
    <source>
        <dbReference type="EMBL" id="TKR64065.1"/>
    </source>
</evidence>
<dbReference type="AlphaFoldDB" id="A0A4V6XVR1"/>
<sequence>MQTFRSLKRPSGARFSDSSVSLNSDQGLRGVLPLSLMLWFDKGDEVKVTHLSTAKTWARGERSGWSEGATATYCCSVETGHRQGSGRRGCRWWVARGQPTTTLVITCFFSCVS</sequence>
<organism evidence="2 3">
    <name type="scientific">Steinernema carpocapsae</name>
    <name type="common">Entomopathogenic nematode</name>
    <dbReference type="NCBI Taxonomy" id="34508"/>
    <lineage>
        <taxon>Eukaryota</taxon>
        <taxon>Metazoa</taxon>
        <taxon>Ecdysozoa</taxon>
        <taxon>Nematoda</taxon>
        <taxon>Chromadorea</taxon>
        <taxon>Rhabditida</taxon>
        <taxon>Tylenchina</taxon>
        <taxon>Panagrolaimomorpha</taxon>
        <taxon>Strongyloidoidea</taxon>
        <taxon>Steinernematidae</taxon>
        <taxon>Steinernema</taxon>
    </lineage>
</organism>
<feature type="compositionally biased region" description="Polar residues" evidence="1">
    <location>
        <begin position="16"/>
        <end position="26"/>
    </location>
</feature>
<evidence type="ECO:0000313" key="3">
    <source>
        <dbReference type="Proteomes" id="UP000298663"/>
    </source>
</evidence>
<reference evidence="2 3" key="1">
    <citation type="journal article" date="2015" name="Genome Biol.">
        <title>Comparative genomics of Steinernema reveals deeply conserved gene regulatory networks.</title>
        <authorList>
            <person name="Dillman A.R."/>
            <person name="Macchietto M."/>
            <person name="Porter C.F."/>
            <person name="Rogers A."/>
            <person name="Williams B."/>
            <person name="Antoshechkin I."/>
            <person name="Lee M.M."/>
            <person name="Goodwin Z."/>
            <person name="Lu X."/>
            <person name="Lewis E.E."/>
            <person name="Goodrich-Blair H."/>
            <person name="Stock S.P."/>
            <person name="Adams B.J."/>
            <person name="Sternberg P.W."/>
            <person name="Mortazavi A."/>
        </authorList>
    </citation>
    <scope>NUCLEOTIDE SEQUENCE [LARGE SCALE GENOMIC DNA]</scope>
    <source>
        <strain evidence="2 3">ALL</strain>
    </source>
</reference>